<evidence type="ECO:0000313" key="4">
    <source>
        <dbReference type="Proteomes" id="UP000624404"/>
    </source>
</evidence>
<comment type="caution">
    <text evidence="3">The sequence shown here is derived from an EMBL/GenBank/DDBJ whole genome shotgun (WGS) entry which is preliminary data.</text>
</comment>
<sequence length="340" mass="37958">MAIADIKCLTNLPEDITTLIFAEILDIFGLWKALGLRVVCKLFKESITKAICHDYQTSSHGPVDDALERNPKQAVLAPIHQALQATRYRRSHSDEAETEFEIASSASSQTTIIERDFVDTSQLAEIQNTLSVAIIADDVAFIEDLFETWNLDADYDNQFLGGRCISQQRILLDNGADLNAIQPYYGPHWAPKFVLEKEKFICSSGCALRVAAFNGHLEFIKVLLQPCFNLALPLPDEELRNVIRAAARYGNFVQILVEDGASLLACDSSNTDPITIIAYAHHHHIVRFFLEEVAHHSETNDWVDKRCKQAFSYAIGTGDLEMVRLLVEAGCPITTKFSAT</sequence>
<evidence type="ECO:0000256" key="2">
    <source>
        <dbReference type="ARBA" id="ARBA00023043"/>
    </source>
</evidence>
<evidence type="ECO:0000313" key="3">
    <source>
        <dbReference type="EMBL" id="CAD6442669.1"/>
    </source>
</evidence>
<evidence type="ECO:0000256" key="1">
    <source>
        <dbReference type="ARBA" id="ARBA00022737"/>
    </source>
</evidence>
<accession>A0A8H2VPQ4</accession>
<gene>
    <name evidence="3" type="ORF">SCLTRI_LOCUS2461</name>
</gene>
<keyword evidence="4" id="KW-1185">Reference proteome</keyword>
<name>A0A8H2VPQ4_9HELO</name>
<dbReference type="Gene3D" id="1.25.40.20">
    <property type="entry name" value="Ankyrin repeat-containing domain"/>
    <property type="match status" value="1"/>
</dbReference>
<dbReference type="SUPFAM" id="SSF48403">
    <property type="entry name" value="Ankyrin repeat"/>
    <property type="match status" value="1"/>
</dbReference>
<dbReference type="InterPro" id="IPR036770">
    <property type="entry name" value="Ankyrin_rpt-contain_sf"/>
</dbReference>
<dbReference type="PANTHER" id="PTHR24198">
    <property type="entry name" value="ANKYRIN REPEAT AND PROTEIN KINASE DOMAIN-CONTAINING PROTEIN"/>
    <property type="match status" value="1"/>
</dbReference>
<proteinExistence type="predicted"/>
<reference evidence="3" key="1">
    <citation type="submission" date="2020-10" db="EMBL/GenBank/DDBJ databases">
        <authorList>
            <person name="Kusch S."/>
        </authorList>
    </citation>
    <scope>NUCLEOTIDE SEQUENCE</scope>
    <source>
        <strain evidence="3">SwB9</strain>
    </source>
</reference>
<protein>
    <submittedName>
        <fullName evidence="3">6de38831-60fc-4b14-ab26-4857639df2f9</fullName>
    </submittedName>
</protein>
<dbReference type="Proteomes" id="UP000624404">
    <property type="component" value="Unassembled WGS sequence"/>
</dbReference>
<organism evidence="3 4">
    <name type="scientific">Sclerotinia trifoliorum</name>
    <dbReference type="NCBI Taxonomy" id="28548"/>
    <lineage>
        <taxon>Eukaryota</taxon>
        <taxon>Fungi</taxon>
        <taxon>Dikarya</taxon>
        <taxon>Ascomycota</taxon>
        <taxon>Pezizomycotina</taxon>
        <taxon>Leotiomycetes</taxon>
        <taxon>Helotiales</taxon>
        <taxon>Sclerotiniaceae</taxon>
        <taxon>Sclerotinia</taxon>
    </lineage>
</organism>
<keyword evidence="2" id="KW-0040">ANK repeat</keyword>
<dbReference type="EMBL" id="CAJHIA010000009">
    <property type="protein sequence ID" value="CAD6442669.1"/>
    <property type="molecule type" value="Genomic_DNA"/>
</dbReference>
<keyword evidence="1" id="KW-0677">Repeat</keyword>
<dbReference type="OrthoDB" id="4772757at2759"/>
<dbReference type="Pfam" id="PF12796">
    <property type="entry name" value="Ank_2"/>
    <property type="match status" value="1"/>
</dbReference>
<dbReference type="InterPro" id="IPR002110">
    <property type="entry name" value="Ankyrin_rpt"/>
</dbReference>
<dbReference type="PANTHER" id="PTHR24198:SF165">
    <property type="entry name" value="ANKYRIN REPEAT-CONTAINING PROTEIN-RELATED"/>
    <property type="match status" value="1"/>
</dbReference>
<dbReference type="AlphaFoldDB" id="A0A8H2VPQ4"/>